<sequence>MNTADQSKADLVGSCNRHQQACQQCAIEPIRAPVNVMEGWDRPVQLSLAKHSDKSNLPIPRFDRFVNLPTDKTSPRGRVEAKKGC</sequence>
<accession>A0A448XP92</accession>
<gene>
    <name evidence="1" type="ORF">PXEA_LOCUS34939</name>
</gene>
<dbReference type="AlphaFoldDB" id="A0A448XP92"/>
<proteinExistence type="predicted"/>
<reference evidence="1" key="1">
    <citation type="submission" date="2018-11" db="EMBL/GenBank/DDBJ databases">
        <authorList>
            <consortium name="Pathogen Informatics"/>
        </authorList>
    </citation>
    <scope>NUCLEOTIDE SEQUENCE</scope>
</reference>
<protein>
    <submittedName>
        <fullName evidence="1">Uncharacterized protein</fullName>
    </submittedName>
</protein>
<dbReference type="Proteomes" id="UP000784294">
    <property type="component" value="Unassembled WGS sequence"/>
</dbReference>
<name>A0A448XP92_9PLAT</name>
<comment type="caution">
    <text evidence="1">The sequence shown here is derived from an EMBL/GenBank/DDBJ whole genome shotgun (WGS) entry which is preliminary data.</text>
</comment>
<evidence type="ECO:0000313" key="2">
    <source>
        <dbReference type="Proteomes" id="UP000784294"/>
    </source>
</evidence>
<organism evidence="1 2">
    <name type="scientific">Protopolystoma xenopodis</name>
    <dbReference type="NCBI Taxonomy" id="117903"/>
    <lineage>
        <taxon>Eukaryota</taxon>
        <taxon>Metazoa</taxon>
        <taxon>Spiralia</taxon>
        <taxon>Lophotrochozoa</taxon>
        <taxon>Platyhelminthes</taxon>
        <taxon>Monogenea</taxon>
        <taxon>Polyopisthocotylea</taxon>
        <taxon>Polystomatidea</taxon>
        <taxon>Polystomatidae</taxon>
        <taxon>Protopolystoma</taxon>
    </lineage>
</organism>
<dbReference type="EMBL" id="CAAALY010269630">
    <property type="protein sequence ID" value="VEL41499.1"/>
    <property type="molecule type" value="Genomic_DNA"/>
</dbReference>
<evidence type="ECO:0000313" key="1">
    <source>
        <dbReference type="EMBL" id="VEL41499.1"/>
    </source>
</evidence>
<keyword evidence="2" id="KW-1185">Reference proteome</keyword>